<dbReference type="EMBL" id="JTJC03000002">
    <property type="protein sequence ID" value="NHC35210.1"/>
    <property type="molecule type" value="Genomic_DNA"/>
</dbReference>
<evidence type="ECO:0000313" key="3">
    <source>
        <dbReference type="Proteomes" id="UP000031532"/>
    </source>
</evidence>
<dbReference type="Pfam" id="PF11332">
    <property type="entry name" value="DUF3134"/>
    <property type="match status" value="1"/>
</dbReference>
<reference evidence="2 3" key="1">
    <citation type="journal article" date="2015" name="Genome Announc.">
        <title>Draft Genome Sequence of the Terrestrial Cyanobacterium Scytonema millei VB511283, Isolated from Eastern India.</title>
        <authorList>
            <person name="Sen D."/>
            <person name="Chandrababunaidu M.M."/>
            <person name="Singh D."/>
            <person name="Sanghi N."/>
            <person name="Ghorai A."/>
            <person name="Mishra G.P."/>
            <person name="Madduluri M."/>
            <person name="Adhikary S.P."/>
            <person name="Tripathy S."/>
        </authorList>
    </citation>
    <scope>NUCLEOTIDE SEQUENCE [LARGE SCALE GENOMIC DNA]</scope>
    <source>
        <strain evidence="2 3">VB511283</strain>
    </source>
</reference>
<feature type="region of interest" description="Disordered" evidence="1">
    <location>
        <begin position="50"/>
        <end position="85"/>
    </location>
</feature>
<proteinExistence type="predicted"/>
<dbReference type="OrthoDB" id="542362at2"/>
<dbReference type="RefSeq" id="WP_015156101.1">
    <property type="nucleotide sequence ID" value="NZ_JTJC03000002.1"/>
</dbReference>
<protein>
    <submittedName>
        <fullName evidence="2">DUF3134 family protein</fullName>
    </submittedName>
</protein>
<dbReference type="InterPro" id="IPR021481">
    <property type="entry name" value="DUF3134"/>
</dbReference>
<dbReference type="AlphaFoldDB" id="A0A9X5E4I6"/>
<accession>A0A9X5E4I6</accession>
<name>A0A9X5E4I6_9CYAN</name>
<sequence>MHNSPLREEPREQPARVIPLKQESSLIDWLQSNGRLIPRDGVQEPDLLTEVEDGDSSLDLLEGDDVGDFYDDDDDLGDIDEADDA</sequence>
<comment type="caution">
    <text evidence="2">The sequence shown here is derived from an EMBL/GenBank/DDBJ whole genome shotgun (WGS) entry which is preliminary data.</text>
</comment>
<gene>
    <name evidence="2" type="ORF">QH73_0011135</name>
</gene>
<organism evidence="2 3">
    <name type="scientific">Scytonema millei VB511283</name>
    <dbReference type="NCBI Taxonomy" id="1245923"/>
    <lineage>
        <taxon>Bacteria</taxon>
        <taxon>Bacillati</taxon>
        <taxon>Cyanobacteriota</taxon>
        <taxon>Cyanophyceae</taxon>
        <taxon>Nostocales</taxon>
        <taxon>Scytonemataceae</taxon>
        <taxon>Scytonema</taxon>
    </lineage>
</organism>
<evidence type="ECO:0000256" key="1">
    <source>
        <dbReference type="SAM" id="MobiDB-lite"/>
    </source>
</evidence>
<dbReference type="Proteomes" id="UP000031532">
    <property type="component" value="Unassembled WGS sequence"/>
</dbReference>
<keyword evidence="3" id="KW-1185">Reference proteome</keyword>
<evidence type="ECO:0000313" key="2">
    <source>
        <dbReference type="EMBL" id="NHC35210.1"/>
    </source>
</evidence>